<dbReference type="InterPro" id="IPR006140">
    <property type="entry name" value="D-isomer_DH_NAD-bd"/>
</dbReference>
<evidence type="ECO:0000313" key="5">
    <source>
        <dbReference type="EMBL" id="GIN55961.1"/>
    </source>
</evidence>
<dbReference type="SUPFAM" id="SSF52283">
    <property type="entry name" value="Formate/glycerate dehydrogenase catalytic domain-like"/>
    <property type="match status" value="1"/>
</dbReference>
<evidence type="ECO:0000313" key="6">
    <source>
        <dbReference type="Proteomes" id="UP000679950"/>
    </source>
</evidence>
<keyword evidence="2" id="KW-0560">Oxidoreductase</keyword>
<dbReference type="InterPro" id="IPR036291">
    <property type="entry name" value="NAD(P)-bd_dom_sf"/>
</dbReference>
<reference evidence="5 6" key="1">
    <citation type="submission" date="2021-03" db="EMBL/GenBank/DDBJ databases">
        <title>Antimicrobial resistance genes in bacteria isolated from Japanese honey, and their potential for conferring macrolide and lincosamide resistance in the American foulbrood pathogen Paenibacillus larvae.</title>
        <authorList>
            <person name="Okamoto M."/>
            <person name="Kumagai M."/>
            <person name="Kanamori H."/>
            <person name="Takamatsu D."/>
        </authorList>
    </citation>
    <scope>NUCLEOTIDE SEQUENCE [LARGE SCALE GENOMIC DNA]</scope>
    <source>
        <strain evidence="5 6">J8TS2</strain>
    </source>
</reference>
<gene>
    <name evidence="5" type="ORF">J8TS2_02800</name>
</gene>
<evidence type="ECO:0000259" key="4">
    <source>
        <dbReference type="Pfam" id="PF02826"/>
    </source>
</evidence>
<dbReference type="PANTHER" id="PTHR42789">
    <property type="entry name" value="D-ISOMER SPECIFIC 2-HYDROXYACID DEHYDROGENASE FAMILY PROTEIN (AFU_ORTHOLOGUE AFUA_6G10090)"/>
    <property type="match status" value="1"/>
</dbReference>
<dbReference type="RefSeq" id="WP_212965036.1">
    <property type="nucleotide sequence ID" value="NZ_BORB01000001.1"/>
</dbReference>
<dbReference type="PANTHER" id="PTHR42789:SF1">
    <property type="entry name" value="D-ISOMER SPECIFIC 2-HYDROXYACID DEHYDROGENASE FAMILY PROTEIN (AFU_ORTHOLOGUE AFUA_6G10090)"/>
    <property type="match status" value="1"/>
</dbReference>
<accession>A0ABQ4KER9</accession>
<dbReference type="SUPFAM" id="SSF51735">
    <property type="entry name" value="NAD(P)-binding Rossmann-fold domains"/>
    <property type="match status" value="1"/>
</dbReference>
<evidence type="ECO:0000256" key="3">
    <source>
        <dbReference type="ARBA" id="ARBA00023027"/>
    </source>
</evidence>
<keyword evidence="6" id="KW-1185">Reference proteome</keyword>
<evidence type="ECO:0000256" key="2">
    <source>
        <dbReference type="ARBA" id="ARBA00023002"/>
    </source>
</evidence>
<feature type="domain" description="D-isomer specific 2-hydroxyacid dehydrogenase NAD-binding" evidence="4">
    <location>
        <begin position="116"/>
        <end position="287"/>
    </location>
</feature>
<dbReference type="InterPro" id="IPR050857">
    <property type="entry name" value="D-2-hydroxyacid_DH"/>
</dbReference>
<protein>
    <submittedName>
        <fullName evidence="5">2-hydroxyacid dehydrogenase</fullName>
    </submittedName>
</protein>
<dbReference type="CDD" id="cd12167">
    <property type="entry name" value="2-Hacid_dh_8"/>
    <property type="match status" value="1"/>
</dbReference>
<comment type="caution">
    <text evidence="5">The sequence shown here is derived from an EMBL/GenBank/DDBJ whole genome shotgun (WGS) entry which is preliminary data.</text>
</comment>
<sequence length="327" mass="37142">MLQGLFILDDVDLIYGSTYEEISQYVHIYAPPQTRKMIRENLALLEKADVIFSGWGGPRLDKEFLEAAPNLKAIFYGAGSIKYMVTDEFWKRDIKITSAYAANGVPVVEYALSQILFSLKRGWHYVLQIKKEKNFIPKTDVPGVYGSTVGIVSLGMIGKNLCEKLQPFDVKLIAYDPYVSEEEASKLNVELCSLEEVFERSDVVSMHTPWLKETEGLVTGKHFSSMKENATFINTSRGAIVRENEMMDVLQKRPDLYAILDVTYPEPPVEGSPLYEMENVILTPHIGGSMANECHRMGAYMLEELKRFLVGKELKWQVTEERSKIMA</sequence>
<comment type="similarity">
    <text evidence="1">Belongs to the D-isomer specific 2-hydroxyacid dehydrogenase family.</text>
</comment>
<dbReference type="Proteomes" id="UP000679950">
    <property type="component" value="Unassembled WGS sequence"/>
</dbReference>
<organism evidence="5 6">
    <name type="scientific">Lederbergia ruris</name>
    <dbReference type="NCBI Taxonomy" id="217495"/>
    <lineage>
        <taxon>Bacteria</taxon>
        <taxon>Bacillati</taxon>
        <taxon>Bacillota</taxon>
        <taxon>Bacilli</taxon>
        <taxon>Bacillales</taxon>
        <taxon>Bacillaceae</taxon>
        <taxon>Lederbergia</taxon>
    </lineage>
</organism>
<name>A0ABQ4KER9_9BACI</name>
<evidence type="ECO:0000256" key="1">
    <source>
        <dbReference type="ARBA" id="ARBA00005854"/>
    </source>
</evidence>
<keyword evidence="3" id="KW-0520">NAD</keyword>
<dbReference type="EMBL" id="BORB01000001">
    <property type="protein sequence ID" value="GIN55961.1"/>
    <property type="molecule type" value="Genomic_DNA"/>
</dbReference>
<proteinExistence type="inferred from homology"/>
<dbReference type="Pfam" id="PF02826">
    <property type="entry name" value="2-Hacid_dh_C"/>
    <property type="match status" value="1"/>
</dbReference>
<dbReference type="Gene3D" id="3.40.50.720">
    <property type="entry name" value="NAD(P)-binding Rossmann-like Domain"/>
    <property type="match status" value="2"/>
</dbReference>